<accession>B9R8D2</accession>
<dbReference type="KEGG" id="rcu:8274702"/>
<organism evidence="1 2">
    <name type="scientific">Ricinus communis</name>
    <name type="common">Castor bean</name>
    <dbReference type="NCBI Taxonomy" id="3988"/>
    <lineage>
        <taxon>Eukaryota</taxon>
        <taxon>Viridiplantae</taxon>
        <taxon>Streptophyta</taxon>
        <taxon>Embryophyta</taxon>
        <taxon>Tracheophyta</taxon>
        <taxon>Spermatophyta</taxon>
        <taxon>Magnoliopsida</taxon>
        <taxon>eudicotyledons</taxon>
        <taxon>Gunneridae</taxon>
        <taxon>Pentapetalae</taxon>
        <taxon>rosids</taxon>
        <taxon>fabids</taxon>
        <taxon>Malpighiales</taxon>
        <taxon>Euphorbiaceae</taxon>
        <taxon>Acalyphoideae</taxon>
        <taxon>Acalypheae</taxon>
        <taxon>Ricinus</taxon>
    </lineage>
</organism>
<proteinExistence type="predicted"/>
<dbReference type="Proteomes" id="UP000008311">
    <property type="component" value="Unassembled WGS sequence"/>
</dbReference>
<dbReference type="AlphaFoldDB" id="B9R8D2"/>
<gene>
    <name evidence="1" type="ORF">RCOM_1598800</name>
</gene>
<dbReference type="PANTHER" id="PTHR35097:SF1">
    <property type="entry name" value="GDSL ESTERASE_LIPASE"/>
    <property type="match status" value="1"/>
</dbReference>
<evidence type="ECO:0000313" key="2">
    <source>
        <dbReference type="Proteomes" id="UP000008311"/>
    </source>
</evidence>
<reference evidence="2" key="1">
    <citation type="journal article" date="2010" name="Nat. Biotechnol.">
        <title>Draft genome sequence of the oilseed species Ricinus communis.</title>
        <authorList>
            <person name="Chan A.P."/>
            <person name="Crabtree J."/>
            <person name="Zhao Q."/>
            <person name="Lorenzi H."/>
            <person name="Orvis J."/>
            <person name="Puiu D."/>
            <person name="Melake-Berhan A."/>
            <person name="Jones K.M."/>
            <person name="Redman J."/>
            <person name="Chen G."/>
            <person name="Cahoon E.B."/>
            <person name="Gedil M."/>
            <person name="Stanke M."/>
            <person name="Haas B.J."/>
            <person name="Wortman J.R."/>
            <person name="Fraser-Liggett C.M."/>
            <person name="Ravel J."/>
            <person name="Rabinowicz P.D."/>
        </authorList>
    </citation>
    <scope>NUCLEOTIDE SEQUENCE [LARGE SCALE GENOMIC DNA]</scope>
    <source>
        <strain evidence="2">cv. Hale</strain>
    </source>
</reference>
<dbReference type="OrthoDB" id="2017825at2759"/>
<evidence type="ECO:0000313" key="1">
    <source>
        <dbReference type="EMBL" id="EEF52762.1"/>
    </source>
</evidence>
<keyword evidence="2" id="KW-1185">Reference proteome</keyword>
<dbReference type="PANTHER" id="PTHR35097">
    <property type="entry name" value="GDSL ESTERASE/LIPASE"/>
    <property type="match status" value="1"/>
</dbReference>
<dbReference type="FunCoup" id="B9R8D2">
    <property type="interactions" value="876"/>
</dbReference>
<sequence length="423" mass="45997">MEPVGFVVDKIKGLTKSGQEFVDGLLHRRRSPTSRNPIEILKRLQREAFSDIMKLRDRQDKVERILSFSKASKGSPFKEASTRVRGEVDALGAILLLGDVDQKHYDALGRAGIKTGVDSRFTFETTIREKDTLLAEFVANQNSTRYGGDDASGSGLSLAKVLYMANICDWFSLTAIPVGAQCRDFGISTSSSNQRKGLTDLSSTGPPLLNQHSGSTIGLSVRKSNVIASMAQSISGLGVHCGICQYFSTFGQIVCQLPRGVKLSLLGLHQVPKSSGHNINFGSLTIPLVLMKGHKAPTIMSESAAPLMETDSLQIPSTGFIALKLESELDEDTKIGGWIEMKNSSVKQMQWAVNMFDDSEDESGWGVSVSGMVVGGNNWTHLQAESYLKINLGKKLSLKPGIAYAVEGNARIFGLMLRSNWSF</sequence>
<name>B9R8D2_RICCO</name>
<protein>
    <submittedName>
        <fullName evidence="1">Uncharacterized protein</fullName>
    </submittedName>
</protein>
<dbReference type="STRING" id="3988.B9R8D2"/>
<dbReference type="eggNOG" id="ENOG502QPNU">
    <property type="taxonomic scope" value="Eukaryota"/>
</dbReference>
<dbReference type="InParanoid" id="B9R8D2"/>
<dbReference type="EMBL" id="EQ973772">
    <property type="protein sequence ID" value="EEF52762.1"/>
    <property type="molecule type" value="Genomic_DNA"/>
</dbReference>